<proteinExistence type="predicted"/>
<reference evidence="1" key="1">
    <citation type="submission" date="2020-09" db="EMBL/GenBank/DDBJ databases">
        <authorList>
            <person name="Yoon J.-W."/>
        </authorList>
    </citation>
    <scope>NUCLEOTIDE SEQUENCE</scope>
    <source>
        <strain evidence="1">KMU-158</strain>
    </source>
</reference>
<organism evidence="1 2">
    <name type="scientific">Spongiibacter pelagi</name>
    <dbReference type="NCBI Taxonomy" id="2760804"/>
    <lineage>
        <taxon>Bacteria</taxon>
        <taxon>Pseudomonadati</taxon>
        <taxon>Pseudomonadota</taxon>
        <taxon>Gammaproteobacteria</taxon>
        <taxon>Cellvibrionales</taxon>
        <taxon>Spongiibacteraceae</taxon>
        <taxon>Spongiibacter</taxon>
    </lineage>
</organism>
<dbReference type="InterPro" id="IPR026349">
    <property type="entry name" value="CHP04255"/>
</dbReference>
<gene>
    <name evidence="1" type="ORF">IB286_14555</name>
</gene>
<dbReference type="NCBIfam" id="TIGR04255">
    <property type="entry name" value="sporadTIGR04255"/>
    <property type="match status" value="1"/>
</dbReference>
<keyword evidence="2" id="KW-1185">Reference proteome</keyword>
<dbReference type="AlphaFoldDB" id="A0A927C2R0"/>
<sequence>MPWSFVDTEYHQYDRNPLVSTDVELRFHPIFRIADKGDIAKYQDLVRKKFPMYGQDNIREVNVDQNGNFSINDEIEHRFIDVAQKNSIILSPRSIRLSSADHQCRKDLIEGFSFAFNALQNVFGEVNGTRLGVRYVNLIDKERIYRDLGGGLADWGELINSDFLKMPNNIATIEDTDFTMTMKSTLPEKDGMLTLRYGFGKASPDAEHRVFRFDIDRYCEVKNLNNQEFIGSCLGNFTQDIYSLFNAVLGEKLKVWMQQEVQGA</sequence>
<dbReference type="RefSeq" id="WP_190766807.1">
    <property type="nucleotide sequence ID" value="NZ_JACXLD010000016.1"/>
</dbReference>
<comment type="caution">
    <text evidence="1">The sequence shown here is derived from an EMBL/GenBank/DDBJ whole genome shotgun (WGS) entry which is preliminary data.</text>
</comment>
<dbReference type="Proteomes" id="UP000610558">
    <property type="component" value="Unassembled WGS sequence"/>
</dbReference>
<protein>
    <submittedName>
        <fullName evidence="1">TIGR04255 family protein</fullName>
    </submittedName>
</protein>
<evidence type="ECO:0000313" key="1">
    <source>
        <dbReference type="EMBL" id="MBD2860219.1"/>
    </source>
</evidence>
<name>A0A927C2R0_9GAMM</name>
<accession>A0A927C2R0</accession>
<evidence type="ECO:0000313" key="2">
    <source>
        <dbReference type="Proteomes" id="UP000610558"/>
    </source>
</evidence>
<dbReference type="EMBL" id="JACXLD010000016">
    <property type="protein sequence ID" value="MBD2860219.1"/>
    <property type="molecule type" value="Genomic_DNA"/>
</dbReference>